<evidence type="ECO:0008006" key="5">
    <source>
        <dbReference type="Google" id="ProtNLM"/>
    </source>
</evidence>
<feature type="chain" id="PRO_5018081815" description="Porin" evidence="2">
    <location>
        <begin position="34"/>
        <end position="218"/>
    </location>
</feature>
<dbReference type="PROSITE" id="PS51318">
    <property type="entry name" value="TAT"/>
    <property type="match status" value="1"/>
</dbReference>
<name>A0A3N4GWC1_9ACTN</name>
<dbReference type="Gene3D" id="2.60.40.1650">
    <property type="entry name" value="Porin MspA (Ig-like beta-sandwich domain)"/>
    <property type="match status" value="1"/>
</dbReference>
<sequence length="218" mass="21119">MKKISTRRAIAAAGVVGAALMGLTSLGAGGAVAGPLPGAKVVKKLVDGTPVTIQLYDESADVHPAVTNIATSREVFVSGKVRVTVGGQADGGTISAGYIVGCQLNFGASSGTSGGAALGSGGSVTPSGSATGGFTLSPGEAVFVPTVGTLIGLEDSSSNAINANTFSGTTGGVAYSQEKFGVDGCAGYAQAKAVVQVTVETDAVKGVLTAYGKPFSIG</sequence>
<evidence type="ECO:0000313" key="3">
    <source>
        <dbReference type="EMBL" id="RPA65727.1"/>
    </source>
</evidence>
<protein>
    <recommendedName>
        <fullName evidence="5">Porin</fullName>
    </recommendedName>
</protein>
<organism evidence="3 4">
    <name type="scientific">Gordonia oryzae</name>
    <dbReference type="NCBI Taxonomy" id="2487349"/>
    <lineage>
        <taxon>Bacteria</taxon>
        <taxon>Bacillati</taxon>
        <taxon>Actinomycetota</taxon>
        <taxon>Actinomycetes</taxon>
        <taxon>Mycobacteriales</taxon>
        <taxon>Gordoniaceae</taxon>
        <taxon>Gordonia</taxon>
    </lineage>
</organism>
<gene>
    <name evidence="3" type="ORF">EF294_03010</name>
</gene>
<dbReference type="Pfam" id="PF09203">
    <property type="entry name" value="MspA"/>
    <property type="match status" value="1"/>
</dbReference>
<keyword evidence="4" id="KW-1185">Reference proteome</keyword>
<dbReference type="InterPro" id="IPR006311">
    <property type="entry name" value="TAT_signal"/>
</dbReference>
<reference evidence="3 4" key="1">
    <citation type="submission" date="2018-11" db="EMBL/GenBank/DDBJ databases">
        <title>Draft genome sequence of Gordonia sp. RS15-1S isolated from rice stems.</title>
        <authorList>
            <person name="Muangham S."/>
        </authorList>
    </citation>
    <scope>NUCLEOTIDE SEQUENCE [LARGE SCALE GENOMIC DNA]</scope>
    <source>
        <strain evidence="3 4">RS15-1S</strain>
    </source>
</reference>
<dbReference type="Gene3D" id="2.10.300.10">
    <property type="entry name" value="Porin MspA ribbon domain"/>
    <property type="match status" value="1"/>
</dbReference>
<dbReference type="AlphaFoldDB" id="A0A3N4GWC1"/>
<dbReference type="SUPFAM" id="SSF56959">
    <property type="entry name" value="Leukocidin-like"/>
    <property type="match status" value="1"/>
</dbReference>
<dbReference type="EMBL" id="RKMH01000002">
    <property type="protein sequence ID" value="RPA65727.1"/>
    <property type="molecule type" value="Genomic_DNA"/>
</dbReference>
<dbReference type="Proteomes" id="UP000267536">
    <property type="component" value="Unassembled WGS sequence"/>
</dbReference>
<feature type="signal peptide" evidence="2">
    <location>
        <begin position="1"/>
        <end position="33"/>
    </location>
</feature>
<dbReference type="InterPro" id="IPR015286">
    <property type="entry name" value="Porin_fam_mycobact-type"/>
</dbReference>
<evidence type="ECO:0000256" key="1">
    <source>
        <dbReference type="ARBA" id="ARBA00022729"/>
    </source>
</evidence>
<evidence type="ECO:0000313" key="4">
    <source>
        <dbReference type="Proteomes" id="UP000267536"/>
    </source>
</evidence>
<comment type="caution">
    <text evidence="3">The sequence shown here is derived from an EMBL/GenBank/DDBJ whole genome shotgun (WGS) entry which is preliminary data.</text>
</comment>
<keyword evidence="1 2" id="KW-0732">Signal</keyword>
<evidence type="ECO:0000256" key="2">
    <source>
        <dbReference type="SAM" id="SignalP"/>
    </source>
</evidence>
<dbReference type="InterPro" id="IPR036435">
    <property type="entry name" value="Leukocidin/porin_MspA_sf"/>
</dbReference>
<proteinExistence type="predicted"/>
<dbReference type="RefSeq" id="WP_123925504.1">
    <property type="nucleotide sequence ID" value="NZ_JBPSDP010000009.1"/>
</dbReference>
<accession>A0A3N4GWC1</accession>
<dbReference type="OrthoDB" id="4540215at2"/>